<sequence>MNNKITILVCCHKQDYYAQKYPFLPIQVGRAISSVDLGIQGDDTGDNISWKNRNYCELTALYWAWKNLKEVDIIGLCHYRRYFLLKNNIFNIGVQKYVCGKPDIVCDEKRIISDLEKYDIILPNKTHVKNTVGEYYAINHSRQDFDVLEEVIKEFYSEYEDSFHYLMYSSNSYSPCNMMICRKELFDDYCEWLFGVLKKVEERVHIQYYTPYQARIFGFMSERLLNVYCIHHHLRVKHYKILSFVSGKNRPVILELLGHFRSFLSFELTKKI</sequence>
<organism evidence="2 3">
    <name type="scientific">Phocaeicola dorei</name>
    <dbReference type="NCBI Taxonomy" id="357276"/>
    <lineage>
        <taxon>Bacteria</taxon>
        <taxon>Pseudomonadati</taxon>
        <taxon>Bacteroidota</taxon>
        <taxon>Bacteroidia</taxon>
        <taxon>Bacteroidales</taxon>
        <taxon>Bacteroidaceae</taxon>
        <taxon>Phocaeicola</taxon>
    </lineage>
</organism>
<comment type="caution">
    <text evidence="2">The sequence shown here is derived from an EMBL/GenBank/DDBJ whole genome shotgun (WGS) entry which is preliminary data.</text>
</comment>
<feature type="domain" description="DUF4422" evidence="1">
    <location>
        <begin position="7"/>
        <end position="232"/>
    </location>
</feature>
<evidence type="ECO:0000313" key="2">
    <source>
        <dbReference type="EMBL" id="MDU0272483.1"/>
    </source>
</evidence>
<reference evidence="2" key="1">
    <citation type="submission" date="2023-10" db="EMBL/GenBank/DDBJ databases">
        <title>Genome of Potential pathogenic bacteria in Crohn's disease.</title>
        <authorList>
            <person name="Rodriguez-Palacios A."/>
        </authorList>
    </citation>
    <scope>NUCLEOTIDE SEQUENCE</scope>
    <source>
        <strain evidence="2">CavFT-hAR62</strain>
    </source>
</reference>
<evidence type="ECO:0000259" key="1">
    <source>
        <dbReference type="Pfam" id="PF14393"/>
    </source>
</evidence>
<dbReference type="RefSeq" id="WP_178309902.1">
    <property type="nucleotide sequence ID" value="NZ_BAABZF010000001.1"/>
</dbReference>
<protein>
    <submittedName>
        <fullName evidence="2">DUF4422 domain-containing protein</fullName>
    </submittedName>
</protein>
<proteinExistence type="predicted"/>
<dbReference type="Proteomes" id="UP001181086">
    <property type="component" value="Unassembled WGS sequence"/>
</dbReference>
<dbReference type="AlphaFoldDB" id="A0AAE4S339"/>
<accession>A0AAE4S339</accession>
<dbReference type="InterPro" id="IPR025536">
    <property type="entry name" value="DUF4422"/>
</dbReference>
<dbReference type="Pfam" id="PF14393">
    <property type="entry name" value="DUF4422"/>
    <property type="match status" value="1"/>
</dbReference>
<name>A0AAE4S339_9BACT</name>
<dbReference type="EMBL" id="JAWDEV010000012">
    <property type="protein sequence ID" value="MDU0272483.1"/>
    <property type="molecule type" value="Genomic_DNA"/>
</dbReference>
<gene>
    <name evidence="2" type="ORF">RVH45_21895</name>
</gene>
<evidence type="ECO:0000313" key="3">
    <source>
        <dbReference type="Proteomes" id="UP001181086"/>
    </source>
</evidence>